<feature type="non-terminal residue" evidence="1">
    <location>
        <position position="290"/>
    </location>
</feature>
<comment type="caution">
    <text evidence="1">The sequence shown here is derived from an EMBL/GenBank/DDBJ whole genome shotgun (WGS) entry which is preliminary data.</text>
</comment>
<reference evidence="1" key="1">
    <citation type="journal article" date="2014" name="Front. Microbiol.">
        <title>High frequency of phylogenetically diverse reductive dehalogenase-homologous genes in deep subseafloor sedimentary metagenomes.</title>
        <authorList>
            <person name="Kawai M."/>
            <person name="Futagami T."/>
            <person name="Toyoda A."/>
            <person name="Takaki Y."/>
            <person name="Nishi S."/>
            <person name="Hori S."/>
            <person name="Arai W."/>
            <person name="Tsubouchi T."/>
            <person name="Morono Y."/>
            <person name="Uchiyama I."/>
            <person name="Ito T."/>
            <person name="Fujiyama A."/>
            <person name="Inagaki F."/>
            <person name="Takami H."/>
        </authorList>
    </citation>
    <scope>NUCLEOTIDE SEQUENCE</scope>
    <source>
        <strain evidence="1">Expedition CK06-06</strain>
    </source>
</reference>
<evidence type="ECO:0000313" key="1">
    <source>
        <dbReference type="EMBL" id="GAH01413.1"/>
    </source>
</evidence>
<sequence>GKICPLVENLGERLIPHQNEYGELVDIPCLTEPSPTTPRKYHGRFFITDRETDDRGSEGTGLPPPVTIARWTGRFWEYPYEWPKSLHLEKWKIARLQCDVNGDSVFSYREIYRGREPPPSTESYVNVYANALYSIQKYEFNAEETAYVLAVDRGTSGTSRSIIVRADSGGINIIYVPLVEDIAARYKCSFKITAGATDKINYLIHLEPGEKAHVSWFLKDPGTFAIGAAVYRTGVPGGTSVETVKTYSDSGYGTEKDTFDLETNVFVEATNGVTTGGTKTLKVVADSGDT</sequence>
<dbReference type="EMBL" id="BART01021532">
    <property type="protein sequence ID" value="GAH01413.1"/>
    <property type="molecule type" value="Genomic_DNA"/>
</dbReference>
<accession>X1DYE4</accession>
<name>X1DYE4_9ZZZZ</name>
<protein>
    <submittedName>
        <fullName evidence="1">Uncharacterized protein</fullName>
    </submittedName>
</protein>
<proteinExistence type="predicted"/>
<feature type="non-terminal residue" evidence="1">
    <location>
        <position position="1"/>
    </location>
</feature>
<dbReference type="AlphaFoldDB" id="X1DYE4"/>
<gene>
    <name evidence="1" type="ORF">S01H4_39695</name>
</gene>
<organism evidence="1">
    <name type="scientific">marine sediment metagenome</name>
    <dbReference type="NCBI Taxonomy" id="412755"/>
    <lineage>
        <taxon>unclassified sequences</taxon>
        <taxon>metagenomes</taxon>
        <taxon>ecological metagenomes</taxon>
    </lineage>
</organism>